<dbReference type="Proteomes" id="UP000183940">
    <property type="component" value="Unassembled WGS sequence"/>
</dbReference>
<gene>
    <name evidence="1" type="ORF">BI308_05415</name>
</gene>
<comment type="caution">
    <text evidence="1">The sequence shown here is derived from an EMBL/GenBank/DDBJ whole genome shotgun (WGS) entry which is preliminary data.</text>
</comment>
<dbReference type="AlphaFoldDB" id="A0A1L9QV05"/>
<dbReference type="PANTHER" id="PTHR37734">
    <property type="entry name" value="LARGE RIBOSOMAL RNA SUBUNIT ACCUMULATION PROTEIN YCED HOMOLOG 2, CHLOROPLASTIC"/>
    <property type="match status" value="1"/>
</dbReference>
<name>A0A1L9QV05_9CYAN</name>
<proteinExistence type="predicted"/>
<accession>A0A1L9QV05</accession>
<evidence type="ECO:0000313" key="2">
    <source>
        <dbReference type="Proteomes" id="UP000183940"/>
    </source>
</evidence>
<dbReference type="EMBL" id="MLAW01000006">
    <property type="protein sequence ID" value="OJJ26535.1"/>
    <property type="molecule type" value="Genomic_DNA"/>
</dbReference>
<sequence>MQMIHIPGLLKCPDGKLKIEVDEYLDGLDSLMPVEGWIKMIHQGSYLEVKAIAETIVTLKCDRCLQQYNYRLRAKAKEMIWLDPNAETLNDNLPLEREVALEDLVETLSPQGHFDPEAWLYEQLCLRLPHRQLCDQDCPGIEVTQQMAAPDDTAMDSRWSALANLKDQFPRA</sequence>
<dbReference type="Pfam" id="PF02620">
    <property type="entry name" value="YceD"/>
    <property type="match status" value="1"/>
</dbReference>
<keyword evidence="2" id="KW-1185">Reference proteome</keyword>
<dbReference type="PANTHER" id="PTHR37734:SF1">
    <property type="entry name" value="LARGE RIBOSOMAL RNA SUBUNIT ACCUMULATION PROTEIN YCED HOMOLOG 2, CHLOROPLASTIC"/>
    <property type="match status" value="1"/>
</dbReference>
<protein>
    <submittedName>
        <fullName evidence="1">Metal-binding protein</fullName>
    </submittedName>
</protein>
<organism evidence="1 2">
    <name type="scientific">Roseofilum reptotaenium AO1-A</name>
    <dbReference type="NCBI Taxonomy" id="1925591"/>
    <lineage>
        <taxon>Bacteria</taxon>
        <taxon>Bacillati</taxon>
        <taxon>Cyanobacteriota</taxon>
        <taxon>Cyanophyceae</taxon>
        <taxon>Desertifilales</taxon>
        <taxon>Desertifilaceae</taxon>
        <taxon>Roseofilum</taxon>
    </lineage>
</organism>
<dbReference type="InterPro" id="IPR003772">
    <property type="entry name" value="YceD"/>
</dbReference>
<dbReference type="InterPro" id="IPR044985">
    <property type="entry name" value="YceD_plant"/>
</dbReference>
<evidence type="ECO:0000313" key="1">
    <source>
        <dbReference type="EMBL" id="OJJ26535.1"/>
    </source>
</evidence>
<dbReference type="STRING" id="1925591.BI308_05415"/>
<reference evidence="1" key="1">
    <citation type="submission" date="2016-10" db="EMBL/GenBank/DDBJ databases">
        <title>CRISPR-Cas defence system in Roseofilum reptotaenium: evidence of a bacteriophage-cyanobacterium arms race in the coral black band disease.</title>
        <authorList>
            <person name="Buerger P."/>
            <person name="Wood-Charlson E.M."/>
            <person name="Weynberg K.D."/>
            <person name="Willis B."/>
            <person name="Van Oppen M.J."/>
        </authorList>
    </citation>
    <scope>NUCLEOTIDE SEQUENCE [LARGE SCALE GENOMIC DNA]</scope>
    <source>
        <strain evidence="1">AO1-A</strain>
    </source>
</reference>